<dbReference type="Proteomes" id="UP001341840">
    <property type="component" value="Unassembled WGS sequence"/>
</dbReference>
<comment type="caution">
    <text evidence="2">The sequence shown here is derived from an EMBL/GenBank/DDBJ whole genome shotgun (WGS) entry which is preliminary data.</text>
</comment>
<evidence type="ECO:0000313" key="3">
    <source>
        <dbReference type="Proteomes" id="UP001341840"/>
    </source>
</evidence>
<protein>
    <recommendedName>
        <fullName evidence="4">DUF4283 domain-containing protein</fullName>
    </recommendedName>
</protein>
<feature type="region of interest" description="Disordered" evidence="1">
    <location>
        <begin position="283"/>
        <end position="306"/>
    </location>
</feature>
<evidence type="ECO:0000313" key="2">
    <source>
        <dbReference type="EMBL" id="MED6140357.1"/>
    </source>
</evidence>
<feature type="compositionally biased region" description="Polar residues" evidence="1">
    <location>
        <begin position="295"/>
        <end position="305"/>
    </location>
</feature>
<proteinExistence type="predicted"/>
<evidence type="ECO:0000256" key="1">
    <source>
        <dbReference type="SAM" id="MobiDB-lite"/>
    </source>
</evidence>
<dbReference type="EMBL" id="JASCZI010062317">
    <property type="protein sequence ID" value="MED6140357.1"/>
    <property type="molecule type" value="Genomic_DNA"/>
</dbReference>
<keyword evidence="3" id="KW-1185">Reference proteome</keyword>
<sequence>MLQRSLLGVCVKPIEFRKVMNRLLEEWNGPGSVESRNEALKDDLLLSLFDEVMMLWDFTSTLSRCVWVEIFGIPLNMWCELNIERIAELWGKVGPKVYSVESHSDRSEVISETADFDKSPTVSVESHMVAEASQVTAERRNLNLADVNDPQIDVLINEKSNYVHLLNMEREIFGYEKLERSAILKENETYRTQLMQNNQCGLLGYDTALFEAHLVFSCKGMGEKETVIILIGADGPKNRTIENGSHSDKSCPYPPGYGPCSNLGHVHHDGIREQELPFPSERDQREFGVGEGSPSDPTASASLGENSAVDDLCTDSDETRYLINQQAFIGTLVVDNDAKLDECELSSVLRQVCEVGEQVKENEFSGVPGIVVAFPTKEHINVDEATDGEGVLKGALSGDAVNL</sequence>
<name>A0ABU6SVD4_9FABA</name>
<evidence type="ECO:0008006" key="4">
    <source>
        <dbReference type="Google" id="ProtNLM"/>
    </source>
</evidence>
<gene>
    <name evidence="2" type="ORF">PIB30_092382</name>
</gene>
<reference evidence="2 3" key="1">
    <citation type="journal article" date="2023" name="Plants (Basel)">
        <title>Bridging the Gap: Combining Genomics and Transcriptomics Approaches to Understand Stylosanthes scabra, an Orphan Legume from the Brazilian Caatinga.</title>
        <authorList>
            <person name="Ferreira-Neto J.R.C."/>
            <person name="da Silva M.D."/>
            <person name="Binneck E."/>
            <person name="de Melo N.F."/>
            <person name="da Silva R.H."/>
            <person name="de Melo A.L.T.M."/>
            <person name="Pandolfi V."/>
            <person name="Bustamante F.O."/>
            <person name="Brasileiro-Vidal A.C."/>
            <person name="Benko-Iseppon A.M."/>
        </authorList>
    </citation>
    <scope>NUCLEOTIDE SEQUENCE [LARGE SCALE GENOMIC DNA]</scope>
    <source>
        <tissue evidence="2">Leaves</tissue>
    </source>
</reference>
<accession>A0ABU6SVD4</accession>
<organism evidence="2 3">
    <name type="scientific">Stylosanthes scabra</name>
    <dbReference type="NCBI Taxonomy" id="79078"/>
    <lineage>
        <taxon>Eukaryota</taxon>
        <taxon>Viridiplantae</taxon>
        <taxon>Streptophyta</taxon>
        <taxon>Embryophyta</taxon>
        <taxon>Tracheophyta</taxon>
        <taxon>Spermatophyta</taxon>
        <taxon>Magnoliopsida</taxon>
        <taxon>eudicotyledons</taxon>
        <taxon>Gunneridae</taxon>
        <taxon>Pentapetalae</taxon>
        <taxon>rosids</taxon>
        <taxon>fabids</taxon>
        <taxon>Fabales</taxon>
        <taxon>Fabaceae</taxon>
        <taxon>Papilionoideae</taxon>
        <taxon>50 kb inversion clade</taxon>
        <taxon>dalbergioids sensu lato</taxon>
        <taxon>Dalbergieae</taxon>
        <taxon>Pterocarpus clade</taxon>
        <taxon>Stylosanthes</taxon>
    </lineage>
</organism>